<evidence type="ECO:0000313" key="1">
    <source>
        <dbReference type="EMBL" id="ELZ06578.1"/>
    </source>
</evidence>
<reference evidence="1 2" key="1">
    <citation type="journal article" date="2014" name="PLoS Genet.">
        <title>Phylogenetically driven sequencing of extremely halophilic archaea reveals strategies for static and dynamic osmo-response.</title>
        <authorList>
            <person name="Becker E.A."/>
            <person name="Seitzer P.M."/>
            <person name="Tritt A."/>
            <person name="Larsen D."/>
            <person name="Krusor M."/>
            <person name="Yao A.I."/>
            <person name="Wu D."/>
            <person name="Madern D."/>
            <person name="Eisen J.A."/>
            <person name="Darling A.E."/>
            <person name="Facciotti M.T."/>
        </authorList>
    </citation>
    <scope>NUCLEOTIDE SEQUENCE [LARGE SCALE GENOMIC DNA]</scope>
    <source>
        <strain evidence="1 2">JCM 10990</strain>
    </source>
</reference>
<protein>
    <submittedName>
        <fullName evidence="1">Uncharacterized protein</fullName>
    </submittedName>
</protein>
<name>M0B8H8_9EURY</name>
<keyword evidence="2" id="KW-1185">Reference proteome</keyword>
<dbReference type="EMBL" id="AOIN01000007">
    <property type="protein sequence ID" value="ELZ06578.1"/>
    <property type="molecule type" value="Genomic_DNA"/>
</dbReference>
<dbReference type="PATRIC" id="fig|1227492.4.peg.2"/>
<gene>
    <name evidence="1" type="ORF">C482_00040</name>
</gene>
<comment type="caution">
    <text evidence="1">The sequence shown here is derived from an EMBL/GenBank/DDBJ whole genome shotgun (WGS) entry which is preliminary data.</text>
</comment>
<dbReference type="Proteomes" id="UP000011693">
    <property type="component" value="Unassembled WGS sequence"/>
</dbReference>
<proteinExistence type="predicted"/>
<sequence>SEPAHVSRALQEMRADIADELTSAREEYNGHPDELTPVVEGVWIRIDGADAWKGAWFTANKLSNADEFADDTIMSFQYESNDGADSRSEFEVDFEGRPDVFASHLRFNMEPEDLANPNGGRTAEAEFAIEFKNEDDRIYGEMFDALDELLAVDNAFTVTMHTQIRVIESSEVTQL</sequence>
<organism evidence="1 2">
    <name type="scientific">Natrialba chahannaoensis JCM 10990</name>
    <dbReference type="NCBI Taxonomy" id="1227492"/>
    <lineage>
        <taxon>Archaea</taxon>
        <taxon>Methanobacteriati</taxon>
        <taxon>Methanobacteriota</taxon>
        <taxon>Stenosarchaea group</taxon>
        <taxon>Halobacteria</taxon>
        <taxon>Halobacteriales</taxon>
        <taxon>Natrialbaceae</taxon>
        <taxon>Natrialba</taxon>
    </lineage>
</organism>
<dbReference type="STRING" id="1227492.C482_00040"/>
<feature type="non-terminal residue" evidence="1">
    <location>
        <position position="1"/>
    </location>
</feature>
<evidence type="ECO:0000313" key="2">
    <source>
        <dbReference type="Proteomes" id="UP000011693"/>
    </source>
</evidence>
<dbReference type="AlphaFoldDB" id="M0B8H8"/>
<accession>M0B8H8</accession>